<dbReference type="PANTHER" id="PTHR30349">
    <property type="entry name" value="PHAGE INTEGRASE-RELATED"/>
    <property type="match status" value="1"/>
</dbReference>
<name>A0ABV2Z2C0_9ACTN</name>
<dbReference type="Pfam" id="PF00589">
    <property type="entry name" value="Phage_integrase"/>
    <property type="match status" value="1"/>
</dbReference>
<sequence>MAPKALARGMGTFFKNCAHPESRWSKCPHSYTIRYRNVAGKQAEEGGFPTQDQAIERLTEIYKEKRKTPPSKAERIQKYGQMRFKEYTEEWKAGQRHLDASSVRHLDSLLTNHLYPAFASRRMNTFDHKVVDRFIQDMERNGVGKATQANTFDKLKSILLDANRLGIYSDSPLDGAVPPQYDPKRAVIPSVQQLHGIRSAGNDAFLLIADLMSGCGLRNGEAAAVNINNIVADDVYRVCEQVNHTTSQYAKLKHRKPDEYRDVPLPQRVRNTILWYADKYGTVNGYLLRHPKDPTRPYLYHHLEFQWRKVKSSGAEIPEGMTPYGFRHFFASNCLTNRIPITDVAEWMGHRSLDITFRIYRHLMPGSIARAAKVLDLALTA</sequence>
<evidence type="ECO:0000313" key="5">
    <source>
        <dbReference type="EMBL" id="MEU3712149.1"/>
    </source>
</evidence>
<feature type="domain" description="Tyr recombinase" evidence="4">
    <location>
        <begin position="184"/>
        <end position="376"/>
    </location>
</feature>
<dbReference type="SUPFAM" id="SSF56349">
    <property type="entry name" value="DNA breaking-rejoining enzymes"/>
    <property type="match status" value="1"/>
</dbReference>
<accession>A0ABV2Z2C0</accession>
<dbReference type="InterPro" id="IPR013762">
    <property type="entry name" value="Integrase-like_cat_sf"/>
</dbReference>
<organism evidence="5 6">
    <name type="scientific">Streptomyces catenulae</name>
    <dbReference type="NCBI Taxonomy" id="66875"/>
    <lineage>
        <taxon>Bacteria</taxon>
        <taxon>Bacillati</taxon>
        <taxon>Actinomycetota</taxon>
        <taxon>Actinomycetes</taxon>
        <taxon>Kitasatosporales</taxon>
        <taxon>Streptomycetaceae</taxon>
        <taxon>Streptomyces</taxon>
    </lineage>
</organism>
<dbReference type="RefSeq" id="WP_030284923.1">
    <property type="nucleotide sequence ID" value="NZ_JBEZVI010000015.1"/>
</dbReference>
<dbReference type="Gene3D" id="1.10.443.10">
    <property type="entry name" value="Intergrase catalytic core"/>
    <property type="match status" value="1"/>
</dbReference>
<dbReference type="PANTHER" id="PTHR30349:SF64">
    <property type="entry name" value="PROPHAGE INTEGRASE INTD-RELATED"/>
    <property type="match status" value="1"/>
</dbReference>
<keyword evidence="3" id="KW-0233">DNA recombination</keyword>
<reference evidence="5 6" key="1">
    <citation type="submission" date="2024-06" db="EMBL/GenBank/DDBJ databases">
        <title>The Natural Products Discovery Center: Release of the First 8490 Sequenced Strains for Exploring Actinobacteria Biosynthetic Diversity.</title>
        <authorList>
            <person name="Kalkreuter E."/>
            <person name="Kautsar S.A."/>
            <person name="Yang D."/>
            <person name="Bader C.D."/>
            <person name="Teijaro C.N."/>
            <person name="Fluegel L."/>
            <person name="Davis C.M."/>
            <person name="Simpson J.R."/>
            <person name="Lauterbach L."/>
            <person name="Steele A.D."/>
            <person name="Gui C."/>
            <person name="Meng S."/>
            <person name="Li G."/>
            <person name="Viehrig K."/>
            <person name="Ye F."/>
            <person name="Su P."/>
            <person name="Kiefer A.F."/>
            <person name="Nichols A."/>
            <person name="Cepeda A.J."/>
            <person name="Yan W."/>
            <person name="Fan B."/>
            <person name="Jiang Y."/>
            <person name="Adhikari A."/>
            <person name="Zheng C.-J."/>
            <person name="Schuster L."/>
            <person name="Cowan T.M."/>
            <person name="Smanski M.J."/>
            <person name="Chevrette M.G."/>
            <person name="De Carvalho L.P.S."/>
            <person name="Shen B."/>
        </authorList>
    </citation>
    <scope>NUCLEOTIDE SEQUENCE [LARGE SCALE GENOMIC DNA]</scope>
    <source>
        <strain evidence="5 6">NPDC033039</strain>
    </source>
</reference>
<dbReference type="InterPro" id="IPR050090">
    <property type="entry name" value="Tyrosine_recombinase_XerCD"/>
</dbReference>
<dbReference type="EMBL" id="JBEZVI010000015">
    <property type="protein sequence ID" value="MEU3712149.1"/>
    <property type="molecule type" value="Genomic_DNA"/>
</dbReference>
<evidence type="ECO:0000256" key="3">
    <source>
        <dbReference type="ARBA" id="ARBA00023172"/>
    </source>
</evidence>
<protein>
    <submittedName>
        <fullName evidence="5">Site-specific integrase</fullName>
    </submittedName>
</protein>
<dbReference type="InterPro" id="IPR011010">
    <property type="entry name" value="DNA_brk_join_enz"/>
</dbReference>
<keyword evidence="2" id="KW-0238">DNA-binding</keyword>
<proteinExistence type="inferred from homology"/>
<evidence type="ECO:0000256" key="1">
    <source>
        <dbReference type="ARBA" id="ARBA00008857"/>
    </source>
</evidence>
<dbReference type="CDD" id="cd00397">
    <property type="entry name" value="DNA_BRE_C"/>
    <property type="match status" value="1"/>
</dbReference>
<dbReference type="PROSITE" id="PS51898">
    <property type="entry name" value="TYR_RECOMBINASE"/>
    <property type="match status" value="1"/>
</dbReference>
<keyword evidence="6" id="KW-1185">Reference proteome</keyword>
<gene>
    <name evidence="5" type="ORF">AB0E61_18895</name>
</gene>
<dbReference type="Gene3D" id="1.10.150.130">
    <property type="match status" value="1"/>
</dbReference>
<evidence type="ECO:0000259" key="4">
    <source>
        <dbReference type="PROSITE" id="PS51898"/>
    </source>
</evidence>
<comment type="caution">
    <text evidence="5">The sequence shown here is derived from an EMBL/GenBank/DDBJ whole genome shotgun (WGS) entry which is preliminary data.</text>
</comment>
<evidence type="ECO:0000256" key="2">
    <source>
        <dbReference type="ARBA" id="ARBA00023125"/>
    </source>
</evidence>
<dbReference type="InterPro" id="IPR002104">
    <property type="entry name" value="Integrase_catalytic"/>
</dbReference>
<evidence type="ECO:0000313" key="6">
    <source>
        <dbReference type="Proteomes" id="UP001550853"/>
    </source>
</evidence>
<dbReference type="InterPro" id="IPR010998">
    <property type="entry name" value="Integrase_recombinase_N"/>
</dbReference>
<dbReference type="Proteomes" id="UP001550853">
    <property type="component" value="Unassembled WGS sequence"/>
</dbReference>
<comment type="similarity">
    <text evidence="1">Belongs to the 'phage' integrase family.</text>
</comment>